<dbReference type="Pfam" id="PF00158">
    <property type="entry name" value="Sigma54_activat"/>
    <property type="match status" value="1"/>
</dbReference>
<evidence type="ECO:0000256" key="5">
    <source>
        <dbReference type="ARBA" id="ARBA00023015"/>
    </source>
</evidence>
<dbReference type="InterPro" id="IPR025943">
    <property type="entry name" value="Sigma_54_int_dom_ATP-bd_2"/>
</dbReference>
<dbReference type="InterPro" id="IPR002197">
    <property type="entry name" value="HTH_Fis"/>
</dbReference>
<dbReference type="InterPro" id="IPR027417">
    <property type="entry name" value="P-loop_NTPase"/>
</dbReference>
<evidence type="ECO:0000256" key="6">
    <source>
        <dbReference type="ARBA" id="ARBA00023163"/>
    </source>
</evidence>
<feature type="modified residue" description="4-aspartylphosphate" evidence="7">
    <location>
        <position position="54"/>
    </location>
</feature>
<dbReference type="Gene3D" id="1.10.8.60">
    <property type="match status" value="1"/>
</dbReference>
<dbReference type="Gene3D" id="3.40.50.300">
    <property type="entry name" value="P-loop containing nucleotide triphosphate hydrolases"/>
    <property type="match status" value="1"/>
</dbReference>
<reference evidence="10 11" key="1">
    <citation type="submission" date="2016-06" db="EMBL/GenBank/DDBJ databases">
        <title>Complete genome sequence of a deep-branching marine Gamma Proteobacterium Woeseia oceani type strain XK5.</title>
        <authorList>
            <person name="Mu D."/>
            <person name="Du Z."/>
        </authorList>
    </citation>
    <scope>NUCLEOTIDE SEQUENCE [LARGE SCALE GENOMIC DNA]</scope>
    <source>
        <strain evidence="10 11">XK5</strain>
    </source>
</reference>
<dbReference type="PANTHER" id="PTHR32071">
    <property type="entry name" value="TRANSCRIPTIONAL REGULATORY PROTEIN"/>
    <property type="match status" value="1"/>
</dbReference>
<dbReference type="RefSeq" id="WP_068611763.1">
    <property type="nucleotide sequence ID" value="NZ_CP016268.1"/>
</dbReference>
<feature type="domain" description="Response regulatory" evidence="9">
    <location>
        <begin position="5"/>
        <end position="120"/>
    </location>
</feature>
<gene>
    <name evidence="10" type="ORF">BA177_00510</name>
</gene>
<dbReference type="GO" id="GO:0005524">
    <property type="term" value="F:ATP binding"/>
    <property type="evidence" value="ECO:0007669"/>
    <property type="project" value="UniProtKB-KW"/>
</dbReference>
<dbReference type="Gene3D" id="1.10.10.60">
    <property type="entry name" value="Homeodomain-like"/>
    <property type="match status" value="1"/>
</dbReference>
<dbReference type="SMART" id="SM00448">
    <property type="entry name" value="REC"/>
    <property type="match status" value="1"/>
</dbReference>
<keyword evidence="6" id="KW-0804">Transcription</keyword>
<dbReference type="SUPFAM" id="SSF46689">
    <property type="entry name" value="Homeodomain-like"/>
    <property type="match status" value="1"/>
</dbReference>
<evidence type="ECO:0000256" key="4">
    <source>
        <dbReference type="ARBA" id="ARBA00023012"/>
    </source>
</evidence>
<dbReference type="AlphaFoldDB" id="A0A193LBQ2"/>
<dbReference type="SUPFAM" id="SSF52540">
    <property type="entry name" value="P-loop containing nucleoside triphosphate hydrolases"/>
    <property type="match status" value="1"/>
</dbReference>
<feature type="domain" description="Sigma-54 factor interaction" evidence="8">
    <location>
        <begin position="140"/>
        <end position="364"/>
    </location>
</feature>
<dbReference type="PROSITE" id="PS50110">
    <property type="entry name" value="RESPONSE_REGULATORY"/>
    <property type="match status" value="1"/>
</dbReference>
<dbReference type="InterPro" id="IPR003593">
    <property type="entry name" value="AAA+_ATPase"/>
</dbReference>
<dbReference type="InterPro" id="IPR058031">
    <property type="entry name" value="AAA_lid_NorR"/>
</dbReference>
<dbReference type="GO" id="GO:0006355">
    <property type="term" value="P:regulation of DNA-templated transcription"/>
    <property type="evidence" value="ECO:0007669"/>
    <property type="project" value="InterPro"/>
</dbReference>
<evidence type="ECO:0000256" key="2">
    <source>
        <dbReference type="ARBA" id="ARBA00022741"/>
    </source>
</evidence>
<evidence type="ECO:0000259" key="9">
    <source>
        <dbReference type="PROSITE" id="PS50110"/>
    </source>
</evidence>
<dbReference type="Gene3D" id="3.40.50.2300">
    <property type="match status" value="1"/>
</dbReference>
<evidence type="ECO:0008006" key="12">
    <source>
        <dbReference type="Google" id="ProtNLM"/>
    </source>
</evidence>
<dbReference type="SMART" id="SM00382">
    <property type="entry name" value="AAA"/>
    <property type="match status" value="1"/>
</dbReference>
<evidence type="ECO:0000256" key="1">
    <source>
        <dbReference type="ARBA" id="ARBA00022553"/>
    </source>
</evidence>
<keyword evidence="5" id="KW-0805">Transcription regulation</keyword>
<dbReference type="PROSITE" id="PS00676">
    <property type="entry name" value="SIGMA54_INTERACT_2"/>
    <property type="match status" value="1"/>
</dbReference>
<keyword evidence="2" id="KW-0547">Nucleotide-binding</keyword>
<keyword evidence="1 7" id="KW-0597">Phosphoprotein</keyword>
<dbReference type="InterPro" id="IPR009057">
    <property type="entry name" value="Homeodomain-like_sf"/>
</dbReference>
<dbReference type="Pfam" id="PF25601">
    <property type="entry name" value="AAA_lid_14"/>
    <property type="match status" value="1"/>
</dbReference>
<dbReference type="PANTHER" id="PTHR32071:SF17">
    <property type="entry name" value="TRANSCRIPTIONAL REGULATOR (NTRC FAMILY)"/>
    <property type="match status" value="1"/>
</dbReference>
<dbReference type="PROSITE" id="PS50045">
    <property type="entry name" value="SIGMA54_INTERACT_4"/>
    <property type="match status" value="1"/>
</dbReference>
<organism evidence="10 11">
    <name type="scientific">Woeseia oceani</name>
    <dbReference type="NCBI Taxonomy" id="1548547"/>
    <lineage>
        <taxon>Bacteria</taxon>
        <taxon>Pseudomonadati</taxon>
        <taxon>Pseudomonadota</taxon>
        <taxon>Gammaproteobacteria</taxon>
        <taxon>Woeseiales</taxon>
        <taxon>Woeseiaceae</taxon>
        <taxon>Woeseia</taxon>
    </lineage>
</organism>
<dbReference type="GO" id="GO:0000160">
    <property type="term" value="P:phosphorelay signal transduction system"/>
    <property type="evidence" value="ECO:0007669"/>
    <property type="project" value="UniProtKB-KW"/>
</dbReference>
<dbReference type="EMBL" id="CP016268">
    <property type="protein sequence ID" value="ANO49898.1"/>
    <property type="molecule type" value="Genomic_DNA"/>
</dbReference>
<keyword evidence="4" id="KW-0902">Two-component regulatory system</keyword>
<dbReference type="OrthoDB" id="9804019at2"/>
<dbReference type="CDD" id="cd00009">
    <property type="entry name" value="AAA"/>
    <property type="match status" value="1"/>
</dbReference>
<dbReference type="Pfam" id="PF00072">
    <property type="entry name" value="Response_reg"/>
    <property type="match status" value="1"/>
</dbReference>
<dbReference type="InterPro" id="IPR001789">
    <property type="entry name" value="Sig_transdc_resp-reg_receiver"/>
</dbReference>
<dbReference type="STRING" id="1548547.BA177_00510"/>
<evidence type="ECO:0000256" key="7">
    <source>
        <dbReference type="PROSITE-ProRule" id="PRU00169"/>
    </source>
</evidence>
<name>A0A193LBQ2_9GAMM</name>
<proteinExistence type="predicted"/>
<dbReference type="KEGG" id="woc:BA177_00510"/>
<keyword evidence="3" id="KW-0067">ATP-binding</keyword>
<evidence type="ECO:0000259" key="8">
    <source>
        <dbReference type="PROSITE" id="PS50045"/>
    </source>
</evidence>
<evidence type="ECO:0000313" key="10">
    <source>
        <dbReference type="EMBL" id="ANO49898.1"/>
    </source>
</evidence>
<accession>A0A193LBQ2</accession>
<dbReference type="Pfam" id="PF02954">
    <property type="entry name" value="HTH_8"/>
    <property type="match status" value="1"/>
</dbReference>
<dbReference type="SUPFAM" id="SSF52172">
    <property type="entry name" value="CheY-like"/>
    <property type="match status" value="1"/>
</dbReference>
<dbReference type="Proteomes" id="UP000092695">
    <property type="component" value="Chromosome"/>
</dbReference>
<evidence type="ECO:0000256" key="3">
    <source>
        <dbReference type="ARBA" id="ARBA00022840"/>
    </source>
</evidence>
<dbReference type="FunFam" id="3.40.50.2300:FF:000018">
    <property type="entry name" value="DNA-binding transcriptional regulator NtrC"/>
    <property type="match status" value="1"/>
</dbReference>
<dbReference type="GO" id="GO:0043565">
    <property type="term" value="F:sequence-specific DNA binding"/>
    <property type="evidence" value="ECO:0007669"/>
    <property type="project" value="InterPro"/>
</dbReference>
<evidence type="ECO:0000313" key="11">
    <source>
        <dbReference type="Proteomes" id="UP000092695"/>
    </source>
</evidence>
<dbReference type="InterPro" id="IPR011006">
    <property type="entry name" value="CheY-like_superfamily"/>
</dbReference>
<protein>
    <recommendedName>
        <fullName evidence="12">Transcriptional regulator</fullName>
    </recommendedName>
</protein>
<dbReference type="InterPro" id="IPR002078">
    <property type="entry name" value="Sigma_54_int"/>
</dbReference>
<sequence>MSTSHVLVVDDESDIRALISEILTEEGYKVTVAQDAAAARAARAADRFSLVLLDIWMPDTDGISLLREWSEQGALDCPVVIMSGHGTVDTAVEATRLGAFDFVEKPLSIAKLLRTVERALEDARRKAGTSRHTLPSLLAPVGRSKMMKSLRETVQQYAGHESPVLLFGEPGTGRGAFARYIHAMSNRSDGDIEILLAASLTESNAEEQLLGSEDQSGINPGYFERAAGGTLIIEELTDLSDAAQKLIIGILEQGRFMRKGGNQPIELRTRVLATVSADFEAALDAGRLRRELFANLNVLSLRVPPLREYSEDVPELLSYYVDKLVDSEDLRFRRFSVAAQNRLRNYPWPDNVRELKNLVRRLLMTGTDEEITLDEIEREVSAVARADEPLVKQDLLALPLREAREQFERAYLQQQLVLCDGKVGKLAKRVGMERTHLYRKLRSLGVDFRSVSGADD</sequence>
<keyword evidence="11" id="KW-1185">Reference proteome</keyword>